<feature type="transmembrane region" description="Helical" evidence="2">
    <location>
        <begin position="87"/>
        <end position="115"/>
    </location>
</feature>
<gene>
    <name evidence="4" type="primary">cpaA</name>
    <name evidence="4" type="ORF">DSCW_23630</name>
</gene>
<keyword evidence="2" id="KW-0812">Transmembrane</keyword>
<feature type="transmembrane region" description="Helical" evidence="2">
    <location>
        <begin position="34"/>
        <end position="67"/>
    </location>
</feature>
<dbReference type="InterPro" id="IPR000045">
    <property type="entry name" value="Prepilin_IV_endopep_pep"/>
</dbReference>
<dbReference type="GO" id="GO:0005886">
    <property type="term" value="C:plasma membrane"/>
    <property type="evidence" value="ECO:0007669"/>
    <property type="project" value="TreeGrafter"/>
</dbReference>
<evidence type="ECO:0000256" key="2">
    <source>
        <dbReference type="SAM" id="Phobius"/>
    </source>
</evidence>
<evidence type="ECO:0000313" key="5">
    <source>
        <dbReference type="Proteomes" id="UP000427769"/>
    </source>
</evidence>
<dbReference type="KEGG" id="dwd:DSCW_23630"/>
<keyword evidence="5" id="KW-1185">Reference proteome</keyword>
<dbReference type="OrthoDB" id="5508079at2"/>
<dbReference type="Gene3D" id="1.20.120.1220">
    <property type="match status" value="1"/>
</dbReference>
<feature type="domain" description="Prepilin type IV endopeptidase peptidase" evidence="3">
    <location>
        <begin position="9"/>
        <end position="110"/>
    </location>
</feature>
<organism evidence="4 5">
    <name type="scientific">Desulfosarcina widdelii</name>
    <dbReference type="NCBI Taxonomy" id="947919"/>
    <lineage>
        <taxon>Bacteria</taxon>
        <taxon>Pseudomonadati</taxon>
        <taxon>Thermodesulfobacteriota</taxon>
        <taxon>Desulfobacteria</taxon>
        <taxon>Desulfobacterales</taxon>
        <taxon>Desulfosarcinaceae</taxon>
        <taxon>Desulfosarcina</taxon>
    </lineage>
</organism>
<proteinExistence type="inferred from homology"/>
<accession>A0A5K7YZW4</accession>
<protein>
    <submittedName>
        <fullName evidence="4">Prepilin peptidase</fullName>
    </submittedName>
</protein>
<dbReference type="RefSeq" id="WP_155303916.1">
    <property type="nucleotide sequence ID" value="NZ_AP021875.1"/>
</dbReference>
<reference evidence="4 5" key="1">
    <citation type="submission" date="2019-11" db="EMBL/GenBank/DDBJ databases">
        <title>Comparative genomics of hydrocarbon-degrading Desulfosarcina strains.</title>
        <authorList>
            <person name="Watanabe M."/>
            <person name="Kojima H."/>
            <person name="Fukui M."/>
        </authorList>
    </citation>
    <scope>NUCLEOTIDE SEQUENCE [LARGE SCALE GENOMIC DNA]</scope>
    <source>
        <strain evidence="4 5">PP31</strain>
    </source>
</reference>
<dbReference type="PANTHER" id="PTHR30487">
    <property type="entry name" value="TYPE 4 PREPILIN-LIKE PROTEINS LEADER PEPTIDE-PROCESSING ENZYME"/>
    <property type="match status" value="1"/>
</dbReference>
<name>A0A5K7YZW4_9BACT</name>
<comment type="similarity">
    <text evidence="1">Belongs to the peptidase A24 family.</text>
</comment>
<dbReference type="AlphaFoldDB" id="A0A5K7YZW4"/>
<dbReference type="PANTHER" id="PTHR30487:SF0">
    <property type="entry name" value="PREPILIN LEADER PEPTIDASE_N-METHYLTRANSFERASE-RELATED"/>
    <property type="match status" value="1"/>
</dbReference>
<dbReference type="GO" id="GO:0004190">
    <property type="term" value="F:aspartic-type endopeptidase activity"/>
    <property type="evidence" value="ECO:0007669"/>
    <property type="project" value="InterPro"/>
</dbReference>
<evidence type="ECO:0000259" key="3">
    <source>
        <dbReference type="Pfam" id="PF01478"/>
    </source>
</evidence>
<evidence type="ECO:0000313" key="4">
    <source>
        <dbReference type="EMBL" id="BBO74946.1"/>
    </source>
</evidence>
<dbReference type="GO" id="GO:0006465">
    <property type="term" value="P:signal peptide processing"/>
    <property type="evidence" value="ECO:0007669"/>
    <property type="project" value="TreeGrafter"/>
</dbReference>
<dbReference type="Proteomes" id="UP000427769">
    <property type="component" value="Chromosome"/>
</dbReference>
<dbReference type="EMBL" id="AP021875">
    <property type="protein sequence ID" value="BBO74946.1"/>
    <property type="molecule type" value="Genomic_DNA"/>
</dbReference>
<keyword evidence="2" id="KW-1133">Transmembrane helix</keyword>
<evidence type="ECO:0000256" key="1">
    <source>
        <dbReference type="ARBA" id="ARBA00005801"/>
    </source>
</evidence>
<dbReference type="Pfam" id="PF01478">
    <property type="entry name" value="Peptidase_A24"/>
    <property type="match status" value="1"/>
</dbReference>
<sequence>MTLTPYILVSAGISIAVVEDLRRQKIPNVVTYSMMLFGIIFHIVNAGLAGLIFSIEGMFVGTGIFIIPYLLGGMGAGDAKLMGGVGAILGVTGVIIAAVISILLGLIYAIILLLINWSFGRSFLKRSYTTLKTFLFTKQWVPIPPPKGEKQPVLCYALPIAVGTLYTVYIKFTGSGLIQDLLGFQFVI</sequence>
<keyword evidence="2" id="KW-0472">Membrane</keyword>
<dbReference type="InterPro" id="IPR050882">
    <property type="entry name" value="Prepilin_peptidase/N-MTase"/>
</dbReference>